<evidence type="ECO:0000313" key="2">
    <source>
        <dbReference type="Proteomes" id="UP001164250"/>
    </source>
</evidence>
<sequence length="200" mass="22492">MEKTKKVMLGVQMKNDKKSFPNKRNKKRLVKQVVDYLKADSYLFAPLLVNSNSPSPKAKFTSSSSAGLEIKQPIRGIKKKRLLKKIVDYMKSDSYMYASMFGNRQISSPAKGSVRYVKKVTKEISTRRLTTKNNEPTVQSTNLIAEDQIFEGNLPEASISGPQTSAQKEMVKNMVYSNCRSSSISEKGGLDSRLRKLLVD</sequence>
<organism evidence="1 2">
    <name type="scientific">Pistacia atlantica</name>
    <dbReference type="NCBI Taxonomy" id="434234"/>
    <lineage>
        <taxon>Eukaryota</taxon>
        <taxon>Viridiplantae</taxon>
        <taxon>Streptophyta</taxon>
        <taxon>Embryophyta</taxon>
        <taxon>Tracheophyta</taxon>
        <taxon>Spermatophyta</taxon>
        <taxon>Magnoliopsida</taxon>
        <taxon>eudicotyledons</taxon>
        <taxon>Gunneridae</taxon>
        <taxon>Pentapetalae</taxon>
        <taxon>rosids</taxon>
        <taxon>malvids</taxon>
        <taxon>Sapindales</taxon>
        <taxon>Anacardiaceae</taxon>
        <taxon>Pistacia</taxon>
    </lineage>
</organism>
<reference evidence="2" key="1">
    <citation type="journal article" date="2023" name="G3 (Bethesda)">
        <title>Genome assembly and association tests identify interacting loci associated with vigor, precocity, and sex in interspecific pistachio rootstocks.</title>
        <authorList>
            <person name="Palmer W."/>
            <person name="Jacygrad E."/>
            <person name="Sagayaradj S."/>
            <person name="Cavanaugh K."/>
            <person name="Han R."/>
            <person name="Bertier L."/>
            <person name="Beede B."/>
            <person name="Kafkas S."/>
            <person name="Golino D."/>
            <person name="Preece J."/>
            <person name="Michelmore R."/>
        </authorList>
    </citation>
    <scope>NUCLEOTIDE SEQUENCE [LARGE SCALE GENOMIC DNA]</scope>
</reference>
<accession>A0ACC1ATP2</accession>
<proteinExistence type="predicted"/>
<gene>
    <name evidence="1" type="ORF">Patl1_14425</name>
</gene>
<name>A0ACC1ATP2_9ROSI</name>
<comment type="caution">
    <text evidence="1">The sequence shown here is derived from an EMBL/GenBank/DDBJ whole genome shotgun (WGS) entry which is preliminary data.</text>
</comment>
<dbReference type="Proteomes" id="UP001164250">
    <property type="component" value="Chromosome 8"/>
</dbReference>
<dbReference type="EMBL" id="CM047904">
    <property type="protein sequence ID" value="KAJ0090056.1"/>
    <property type="molecule type" value="Genomic_DNA"/>
</dbReference>
<protein>
    <submittedName>
        <fullName evidence="1">Uncharacterized protein</fullName>
    </submittedName>
</protein>
<keyword evidence="2" id="KW-1185">Reference proteome</keyword>
<evidence type="ECO:0000313" key="1">
    <source>
        <dbReference type="EMBL" id="KAJ0090056.1"/>
    </source>
</evidence>